<comment type="caution">
    <text evidence="2">The sequence shown here is derived from an EMBL/GenBank/DDBJ whole genome shotgun (WGS) entry which is preliminary data.</text>
</comment>
<name>A0ABQ8VQB9_9AGAR</name>
<proteinExistence type="predicted"/>
<dbReference type="EMBL" id="JANVFT010000014">
    <property type="protein sequence ID" value="KAJ4498588.1"/>
    <property type="molecule type" value="Genomic_DNA"/>
</dbReference>
<keyword evidence="1" id="KW-1133">Transmembrane helix</keyword>
<accession>A0ABQ8VQB9</accession>
<sequence length="175" mass="20145">MSTPPIDSMSSAARTPDAAQILRNFLSFINFNLSFTSGVMTGSNMDDDCLLASLLFNLGFLMLIDVALKMVYLTYLYICEFTPWAKAEELQRRERAVTLKETLVEKKARRVKMDVEIEASTRLIQIHREAMLSAEKKLEELNFGKQLIEEREEHLALEEQELIRSATMNNEQDLY</sequence>
<gene>
    <name evidence="2" type="ORF">C8R41DRAFT_864488</name>
</gene>
<keyword evidence="3" id="KW-1185">Reference proteome</keyword>
<evidence type="ECO:0000256" key="1">
    <source>
        <dbReference type="SAM" id="Phobius"/>
    </source>
</evidence>
<feature type="transmembrane region" description="Helical" evidence="1">
    <location>
        <begin position="21"/>
        <end position="42"/>
    </location>
</feature>
<reference evidence="2" key="1">
    <citation type="submission" date="2022-08" db="EMBL/GenBank/DDBJ databases">
        <title>A Global Phylogenomic Analysis of the Shiitake Genus Lentinula.</title>
        <authorList>
            <consortium name="DOE Joint Genome Institute"/>
            <person name="Sierra-Patev S."/>
            <person name="Min B."/>
            <person name="Naranjo-Ortiz M."/>
            <person name="Looney B."/>
            <person name="Konkel Z."/>
            <person name="Slot J.C."/>
            <person name="Sakamoto Y."/>
            <person name="Steenwyk J.L."/>
            <person name="Rokas A."/>
            <person name="Carro J."/>
            <person name="Camarero S."/>
            <person name="Ferreira P."/>
            <person name="Molpeceres G."/>
            <person name="Ruiz-Duenas F.J."/>
            <person name="Serrano A."/>
            <person name="Henrissat B."/>
            <person name="Drula E."/>
            <person name="Hughes K.W."/>
            <person name="Mata J.L."/>
            <person name="Ishikawa N.K."/>
            <person name="Vargas-Isla R."/>
            <person name="Ushijima S."/>
            <person name="Smith C.A."/>
            <person name="Ahrendt S."/>
            <person name="Andreopoulos W."/>
            <person name="He G."/>
            <person name="Labutti K."/>
            <person name="Lipzen A."/>
            <person name="Ng V."/>
            <person name="Riley R."/>
            <person name="Sandor L."/>
            <person name="Barry K."/>
            <person name="Martinez A.T."/>
            <person name="Xiao Y."/>
            <person name="Gibbons J.G."/>
            <person name="Terashima K."/>
            <person name="Grigoriev I.V."/>
            <person name="Hibbett D.S."/>
        </authorList>
    </citation>
    <scope>NUCLEOTIDE SEQUENCE</scope>
    <source>
        <strain evidence="2">RHP3577 ss4</strain>
    </source>
</reference>
<protein>
    <submittedName>
        <fullName evidence="2">Uncharacterized protein</fullName>
    </submittedName>
</protein>
<dbReference type="Proteomes" id="UP001150217">
    <property type="component" value="Unassembled WGS sequence"/>
</dbReference>
<evidence type="ECO:0000313" key="3">
    <source>
        <dbReference type="Proteomes" id="UP001150217"/>
    </source>
</evidence>
<keyword evidence="1" id="KW-0812">Transmembrane</keyword>
<evidence type="ECO:0000313" key="2">
    <source>
        <dbReference type="EMBL" id="KAJ4498588.1"/>
    </source>
</evidence>
<feature type="transmembrane region" description="Helical" evidence="1">
    <location>
        <begin position="54"/>
        <end position="78"/>
    </location>
</feature>
<organism evidence="2 3">
    <name type="scientific">Lentinula lateritia</name>
    <dbReference type="NCBI Taxonomy" id="40482"/>
    <lineage>
        <taxon>Eukaryota</taxon>
        <taxon>Fungi</taxon>
        <taxon>Dikarya</taxon>
        <taxon>Basidiomycota</taxon>
        <taxon>Agaricomycotina</taxon>
        <taxon>Agaricomycetes</taxon>
        <taxon>Agaricomycetidae</taxon>
        <taxon>Agaricales</taxon>
        <taxon>Marasmiineae</taxon>
        <taxon>Omphalotaceae</taxon>
        <taxon>Lentinula</taxon>
    </lineage>
</organism>
<keyword evidence="1" id="KW-0472">Membrane</keyword>